<evidence type="ECO:0000259" key="3">
    <source>
        <dbReference type="PROSITE" id="PS51733"/>
    </source>
</evidence>
<evidence type="ECO:0000313" key="5">
    <source>
        <dbReference type="Proteomes" id="UP001196413"/>
    </source>
</evidence>
<dbReference type="Proteomes" id="UP001196413">
    <property type="component" value="Unassembled WGS sequence"/>
</dbReference>
<evidence type="ECO:0000256" key="1">
    <source>
        <dbReference type="ARBA" id="ARBA00009934"/>
    </source>
</evidence>
<proteinExistence type="inferred from homology"/>
<dbReference type="Pfam" id="PF03099">
    <property type="entry name" value="BPL_LplA_LipB"/>
    <property type="match status" value="1"/>
</dbReference>
<keyword evidence="5" id="KW-1185">Reference proteome</keyword>
<organism evidence="4 5">
    <name type="scientific">Parelaphostrongylus tenuis</name>
    <name type="common">Meningeal worm</name>
    <dbReference type="NCBI Taxonomy" id="148309"/>
    <lineage>
        <taxon>Eukaryota</taxon>
        <taxon>Metazoa</taxon>
        <taxon>Ecdysozoa</taxon>
        <taxon>Nematoda</taxon>
        <taxon>Chromadorea</taxon>
        <taxon>Rhabditida</taxon>
        <taxon>Rhabditina</taxon>
        <taxon>Rhabditomorpha</taxon>
        <taxon>Strongyloidea</taxon>
        <taxon>Metastrongylidae</taxon>
        <taxon>Parelaphostrongylus</taxon>
    </lineage>
</organism>
<dbReference type="SUPFAM" id="SSF55681">
    <property type="entry name" value="Class II aaRS and biotin synthetases"/>
    <property type="match status" value="1"/>
</dbReference>
<name>A0AAD5R0S0_PARTN</name>
<evidence type="ECO:0000256" key="2">
    <source>
        <dbReference type="ARBA" id="ARBA00022598"/>
    </source>
</evidence>
<sequence length="1049" mass="118090">MLVWSLVSSVVEAARRRRLTAFLADFLAHANADGLMLVCKHISSAPSTSKPSNALTRFSSDPFLHAGDSRNVIYRNENTEITTEISEPLKISQWRFAKRIVMSSISPEFRVFFVAHRSLDASPKNNDELHSVPYYSVFLDSSCERVAWHRFTSTSLYLCSMESFFDIVYAFSECALYDNIINAKPIDFLHTVPLSYDEISDCVVRPGSPIASSLTHLNQKPLSLLEQLYMNDVRPWHDVRDRFASEGALHVICQRSFDLLPRRFYRPSRRRYRSYTADMRKNNALSCFMPELELQVAQIFGQTQSLPRFFHSLDNTLRITTGSRCDGSIGDMSYMDHSEFTTSPNSVSKMTSPLALVSRKDDDNHEEERITTVAEKVIDSPPIQTNNSRPSMMVDSDAIERKATEQLPHGSGAIVMSRRRHSTMDQARENLQKTNSCRIRSVSPLGLGGAARIRHSIGEIMSGDRPYLSSVSFQRHYTPSRKFHKTSDRSARAMCKPPSVLVYTGGQNELYTRIRESLARLIPSDRYTVFHLLPEAMKKQPWMEPTTACLVIADTEELDDQSWANIQMYFNQAGKIIFVCQNRLLANLTHCDSSKKQANMIRMAFGSRDTISMGKDFEHFLKKSLKTLSKHGEINTKFHSKDFAGAMSYSVVLSKVKDMPLFLYMENSAHQASAIFSDATSEQLLSPGSKILPEALSRVGVEVVECTPPALTRAVMMASEDSIIENMMGIRYGEEIGQTPKLFLRKTERVIEQGMPEVSEKLLPVEVLPRNVESPDIGFNFSSYFARLQTRQLGHVIVYVPVATTTMDVNESLCDAIPTCHGAVVVAGRQVSGKGRGGNEFVSPLGAAMFTFSTCIPQSSSLARTPSFIQHIFAVAVVDAVHRLSGLDDFPLRIKWPNDFYFNRSHKVGGLLATAKSRDDGLLISIGAGINVTNSRPTVCLNDMVPDGSSIKFSVEEVIAETLNRFEYWLNMCEIKGQTEVLKTYYKFWLHSREEVTIEHLSEKVVIRGLDQCGFLQVRSKTNPSQVYSLGDNGNTFDMMKGLIRYKIR</sequence>
<dbReference type="PROSITE" id="PS51733">
    <property type="entry name" value="BPL_LPL_CATALYTIC"/>
    <property type="match status" value="1"/>
</dbReference>
<dbReference type="PANTHER" id="PTHR12835:SF5">
    <property type="entry name" value="BIOTIN--PROTEIN LIGASE"/>
    <property type="match status" value="1"/>
</dbReference>
<dbReference type="Gene3D" id="3.30.930.10">
    <property type="entry name" value="Bira Bifunctional Protein, Domain 2"/>
    <property type="match status" value="1"/>
</dbReference>
<reference evidence="4" key="1">
    <citation type="submission" date="2021-06" db="EMBL/GenBank/DDBJ databases">
        <title>Parelaphostrongylus tenuis whole genome reference sequence.</title>
        <authorList>
            <person name="Garwood T.J."/>
            <person name="Larsen P.A."/>
            <person name="Fountain-Jones N.M."/>
            <person name="Garbe J.R."/>
            <person name="Macchietto M.G."/>
            <person name="Kania S.A."/>
            <person name="Gerhold R.W."/>
            <person name="Richards J.E."/>
            <person name="Wolf T.M."/>
        </authorList>
    </citation>
    <scope>NUCLEOTIDE SEQUENCE</scope>
    <source>
        <strain evidence="4">MNPRO001-30</strain>
        <tissue evidence="4">Meninges</tissue>
    </source>
</reference>
<dbReference type="InterPro" id="IPR004143">
    <property type="entry name" value="BPL_LPL_catalytic"/>
</dbReference>
<comment type="caution">
    <text evidence="4">The sequence shown here is derived from an EMBL/GenBank/DDBJ whole genome shotgun (WGS) entry which is preliminary data.</text>
</comment>
<keyword evidence="2 4" id="KW-0436">Ligase</keyword>
<gene>
    <name evidence="4" type="primary">BPL-1_1</name>
    <name evidence="4" type="ORF">KIN20_027979</name>
</gene>
<dbReference type="CDD" id="cd16442">
    <property type="entry name" value="BPL"/>
    <property type="match status" value="1"/>
</dbReference>
<dbReference type="GO" id="GO:0005737">
    <property type="term" value="C:cytoplasm"/>
    <property type="evidence" value="ECO:0007669"/>
    <property type="project" value="TreeGrafter"/>
</dbReference>
<evidence type="ECO:0000313" key="4">
    <source>
        <dbReference type="EMBL" id="KAJ1367124.1"/>
    </source>
</evidence>
<dbReference type="InterPro" id="IPR045864">
    <property type="entry name" value="aa-tRNA-synth_II/BPL/LPL"/>
</dbReference>
<dbReference type="AlphaFoldDB" id="A0AAD5R0S0"/>
<dbReference type="InterPro" id="IPR004408">
    <property type="entry name" value="Biotin_CoA_COase_ligase"/>
</dbReference>
<dbReference type="PANTHER" id="PTHR12835">
    <property type="entry name" value="BIOTIN PROTEIN LIGASE"/>
    <property type="match status" value="1"/>
</dbReference>
<dbReference type="GO" id="GO:0004077">
    <property type="term" value="F:biotin--[biotin carboxyl-carrier protein] ligase activity"/>
    <property type="evidence" value="ECO:0007669"/>
    <property type="project" value="InterPro"/>
</dbReference>
<comment type="similarity">
    <text evidence="1">Belongs to the biotin--protein ligase family.</text>
</comment>
<feature type="domain" description="BPL/LPL catalytic" evidence="3">
    <location>
        <begin position="782"/>
        <end position="974"/>
    </location>
</feature>
<protein>
    <submittedName>
        <fullName evidence="4">Biotin/lipoate A/B protein ligase</fullName>
    </submittedName>
</protein>
<accession>A0AAD5R0S0</accession>
<dbReference type="EMBL" id="JAHQIW010005785">
    <property type="protein sequence ID" value="KAJ1367124.1"/>
    <property type="molecule type" value="Genomic_DNA"/>
</dbReference>